<sequence>MMLYFELNRSESDADQVLRTKDHRCIIWLTAGDWSQIEEGVPEKKRLIYSYRKKKNLDAKRHPVTKSKLGQPDLREADVDGIATSSAS</sequence>
<evidence type="ECO:0000256" key="1">
    <source>
        <dbReference type="SAM" id="MobiDB-lite"/>
    </source>
</evidence>
<dbReference type="AlphaFoldDB" id="A0AAP0NQB3"/>
<gene>
    <name evidence="2" type="ORF">Syun_021031</name>
</gene>
<name>A0AAP0NQB3_9MAGN</name>
<keyword evidence="3" id="KW-1185">Reference proteome</keyword>
<evidence type="ECO:0000313" key="2">
    <source>
        <dbReference type="EMBL" id="KAK9114234.1"/>
    </source>
</evidence>
<dbReference type="EMBL" id="JBBNAF010000009">
    <property type="protein sequence ID" value="KAK9114234.1"/>
    <property type="molecule type" value="Genomic_DNA"/>
</dbReference>
<evidence type="ECO:0000313" key="3">
    <source>
        <dbReference type="Proteomes" id="UP001420932"/>
    </source>
</evidence>
<comment type="caution">
    <text evidence="2">The sequence shown here is derived from an EMBL/GenBank/DDBJ whole genome shotgun (WGS) entry which is preliminary data.</text>
</comment>
<dbReference type="Proteomes" id="UP001420932">
    <property type="component" value="Unassembled WGS sequence"/>
</dbReference>
<protein>
    <submittedName>
        <fullName evidence="2">Uncharacterized protein</fullName>
    </submittedName>
</protein>
<organism evidence="2 3">
    <name type="scientific">Stephania yunnanensis</name>
    <dbReference type="NCBI Taxonomy" id="152371"/>
    <lineage>
        <taxon>Eukaryota</taxon>
        <taxon>Viridiplantae</taxon>
        <taxon>Streptophyta</taxon>
        <taxon>Embryophyta</taxon>
        <taxon>Tracheophyta</taxon>
        <taxon>Spermatophyta</taxon>
        <taxon>Magnoliopsida</taxon>
        <taxon>Ranunculales</taxon>
        <taxon>Menispermaceae</taxon>
        <taxon>Menispermoideae</taxon>
        <taxon>Cissampelideae</taxon>
        <taxon>Stephania</taxon>
    </lineage>
</organism>
<reference evidence="2 3" key="1">
    <citation type="submission" date="2024-01" db="EMBL/GenBank/DDBJ databases">
        <title>Genome assemblies of Stephania.</title>
        <authorList>
            <person name="Yang L."/>
        </authorList>
    </citation>
    <scope>NUCLEOTIDE SEQUENCE [LARGE SCALE GENOMIC DNA]</scope>
    <source>
        <strain evidence="2">YNDBR</strain>
        <tissue evidence="2">Leaf</tissue>
    </source>
</reference>
<proteinExistence type="predicted"/>
<accession>A0AAP0NQB3</accession>
<feature type="region of interest" description="Disordered" evidence="1">
    <location>
        <begin position="60"/>
        <end position="88"/>
    </location>
</feature>